<name>A0A1U7M375_TISCR</name>
<evidence type="ECO:0000256" key="2">
    <source>
        <dbReference type="ARBA" id="ARBA00022730"/>
    </source>
</evidence>
<dbReference type="HAMAP" id="MF_00844_B">
    <property type="entry name" value="RqcH_B"/>
    <property type="match status" value="1"/>
</dbReference>
<evidence type="ECO:0000256" key="1">
    <source>
        <dbReference type="ARBA" id="ARBA00022555"/>
    </source>
</evidence>
<evidence type="ECO:0000256" key="3">
    <source>
        <dbReference type="ARBA" id="ARBA00022884"/>
    </source>
</evidence>
<comment type="similarity">
    <text evidence="5">Belongs to the NEMF family.</text>
</comment>
<comment type="function">
    <text evidence="5">Key component of the ribosome quality control system (RQC), a ribosome-associated complex that mediates the extraction of incompletely synthesized nascent chains from stalled ribosomes and their subsequent degradation. RqcH recruits Ala-charged tRNA, and with RqcP directs the elongation of stalled nascent chains on 50S ribosomal subunits, leading to non-templated C-terminal alanine extensions (Ala tail). The Ala tail promotes nascent chain degradation. May add between 1 and at least 8 Ala residues. Binds to stalled 50S ribosomal subunits.</text>
</comment>
<dbReference type="Pfam" id="PF05670">
    <property type="entry name" value="NFACT-R_1"/>
    <property type="match status" value="1"/>
</dbReference>
<keyword evidence="8" id="KW-1185">Reference proteome</keyword>
<evidence type="ECO:0000256" key="5">
    <source>
        <dbReference type="HAMAP-Rule" id="MF_00844"/>
    </source>
</evidence>
<dbReference type="GO" id="GO:0000049">
    <property type="term" value="F:tRNA binding"/>
    <property type="evidence" value="ECO:0007669"/>
    <property type="project" value="UniProtKB-UniRule"/>
</dbReference>
<evidence type="ECO:0000313" key="8">
    <source>
        <dbReference type="Proteomes" id="UP000186112"/>
    </source>
</evidence>
<dbReference type="PANTHER" id="PTHR15239:SF6">
    <property type="entry name" value="RIBOSOME QUALITY CONTROL COMPLEX SUBUNIT NEMF"/>
    <property type="match status" value="1"/>
</dbReference>
<sequence length="592" mass="68404">MAFDGIVTNTIISELKAALIGGRVDKVYQPEKDEILIYIRNKGENFRLLISSASNNPRIYLTNSSKQNPPEPPMFCMLLRKHLIGGTILNIEQFNLDRIVLIDISSLDELGDPTEKTLIVEIMGKHSNIIFLEKETQRIIDSIKRVSFDISRVRQILPGNNYVYPPNQDKHNPLNTSKEEFLSLIKATEQTTHIYKFFYFNYMGLSPLISKEICFNSNIDIKRGIGTLSSHDIEKLYESFYNIINQVKLKDFNPLYIKGAQGEIAAFYSLDIHLFGEENKVYLPTISEILDKVYDSKDTFDRVSQKSQSIKKSIQIKLDRTINKLSKQSNELLESKDREKYKVYADLISANIHNIKPGVESIDLPNFYDENMELLNIPLDKTISLPANAQRYYKKYSKLKTAESLLKVQIKETKDEIDYLENVLISIDHSTNVEEIDEIRDELIKESYIRDTSKDKLRRKRKKQKEFKPYHYISQDGFDMYVGKNNLQNEYVTLKLARKDDLWFHVQGMPGSHVIIKKENKEIPTSTLEEAATLAAYYSKAKNSSNVSIDYTEKKHVKKPANSKTGMVIYDNFKTININPSKEKIDKIKPVD</sequence>
<dbReference type="EMBL" id="LTDM01000064">
    <property type="protein sequence ID" value="OLS01700.1"/>
    <property type="molecule type" value="Genomic_DNA"/>
</dbReference>
<dbReference type="Gene3D" id="2.30.310.10">
    <property type="entry name" value="ibrinogen binding protein from staphylococcus aureus domain"/>
    <property type="match status" value="1"/>
</dbReference>
<keyword evidence="3 5" id="KW-0694">RNA-binding</keyword>
<dbReference type="Gene3D" id="1.10.8.50">
    <property type="match status" value="1"/>
</dbReference>
<gene>
    <name evidence="5" type="primary">rqcH</name>
    <name evidence="7" type="ORF">TICRE_23000</name>
</gene>
<evidence type="ECO:0000256" key="4">
    <source>
        <dbReference type="ARBA" id="ARBA00022917"/>
    </source>
</evidence>
<keyword evidence="1 5" id="KW-0820">tRNA-binding</keyword>
<keyword evidence="2 5" id="KW-0699">rRNA-binding</keyword>
<dbReference type="RefSeq" id="WP_075728181.1">
    <property type="nucleotide sequence ID" value="NZ_LTDM01000064.1"/>
</dbReference>
<dbReference type="InterPro" id="IPR043682">
    <property type="entry name" value="RqcH_bacterial"/>
</dbReference>
<dbReference type="InterPro" id="IPR010979">
    <property type="entry name" value="Ribosomal_uS13-like_H2TH"/>
</dbReference>
<reference evidence="7 8" key="1">
    <citation type="submission" date="2016-02" db="EMBL/GenBank/DDBJ databases">
        <title>Genome sequence of Tissierella creatinophila DSM 6911.</title>
        <authorList>
            <person name="Poehlein A."/>
            <person name="Daniel R."/>
        </authorList>
    </citation>
    <scope>NUCLEOTIDE SEQUENCE [LARGE SCALE GENOMIC DNA]</scope>
    <source>
        <strain evidence="7 8">DSM 6911</strain>
    </source>
</reference>
<accession>A0A1U7M375</accession>
<dbReference type="GO" id="GO:0072344">
    <property type="term" value="P:rescue of stalled ribosome"/>
    <property type="evidence" value="ECO:0007669"/>
    <property type="project" value="UniProtKB-UniRule"/>
</dbReference>
<evidence type="ECO:0000259" key="6">
    <source>
        <dbReference type="Pfam" id="PF05670"/>
    </source>
</evidence>
<dbReference type="InterPro" id="IPR051608">
    <property type="entry name" value="RQC_Subunit_NEMF"/>
</dbReference>
<comment type="subunit">
    <text evidence="5">Associates with stalled 50S ribosomal subunits. Binds to RqcP.</text>
</comment>
<organism evidence="7 8">
    <name type="scientific">Tissierella creatinophila DSM 6911</name>
    <dbReference type="NCBI Taxonomy" id="1123403"/>
    <lineage>
        <taxon>Bacteria</taxon>
        <taxon>Bacillati</taxon>
        <taxon>Bacillota</taxon>
        <taxon>Tissierellia</taxon>
        <taxon>Tissierellales</taxon>
        <taxon>Tissierellaceae</taxon>
        <taxon>Tissierella</taxon>
    </lineage>
</organism>
<dbReference type="GO" id="GO:1990112">
    <property type="term" value="C:RQC complex"/>
    <property type="evidence" value="ECO:0007669"/>
    <property type="project" value="TreeGrafter"/>
</dbReference>
<dbReference type="AlphaFoldDB" id="A0A1U7M375"/>
<dbReference type="FunFam" id="2.30.310.10:FF:000004">
    <property type="entry name" value="Fibronectin-binding protein A"/>
    <property type="match status" value="1"/>
</dbReference>
<dbReference type="GO" id="GO:0019843">
    <property type="term" value="F:rRNA binding"/>
    <property type="evidence" value="ECO:0007669"/>
    <property type="project" value="UniProtKB-UniRule"/>
</dbReference>
<dbReference type="Pfam" id="PF05833">
    <property type="entry name" value="NFACT_N"/>
    <property type="match status" value="1"/>
</dbReference>
<dbReference type="GO" id="GO:0043023">
    <property type="term" value="F:ribosomal large subunit binding"/>
    <property type="evidence" value="ECO:0007669"/>
    <property type="project" value="UniProtKB-UniRule"/>
</dbReference>
<feature type="domain" description="NFACT RNA-binding" evidence="6">
    <location>
        <begin position="468"/>
        <end position="567"/>
    </location>
</feature>
<evidence type="ECO:0000313" key="7">
    <source>
        <dbReference type="EMBL" id="OLS01700.1"/>
    </source>
</evidence>
<proteinExistence type="inferred from homology"/>
<keyword evidence="4 5" id="KW-0648">Protein biosynthesis</keyword>
<dbReference type="PANTHER" id="PTHR15239">
    <property type="entry name" value="NUCLEAR EXPORT MEDIATOR FACTOR NEMF"/>
    <property type="match status" value="1"/>
</dbReference>
<dbReference type="SUPFAM" id="SSF46946">
    <property type="entry name" value="S13-like H2TH domain"/>
    <property type="match status" value="1"/>
</dbReference>
<dbReference type="OrthoDB" id="9766163at2"/>
<comment type="caution">
    <text evidence="7">The sequence shown here is derived from an EMBL/GenBank/DDBJ whole genome shotgun (WGS) entry which is preliminary data.</text>
</comment>
<dbReference type="InterPro" id="IPR008532">
    <property type="entry name" value="NFACT_RNA-bd"/>
</dbReference>
<dbReference type="Proteomes" id="UP000186112">
    <property type="component" value="Unassembled WGS sequence"/>
</dbReference>
<protein>
    <recommendedName>
        <fullName evidence="5">Rqc2 homolog RqcH</fullName>
        <shortName evidence="5">RqcH</shortName>
    </recommendedName>
</protein>